<gene>
    <name evidence="2" type="ORF">A6770_08350</name>
</gene>
<evidence type="ECO:0000256" key="1">
    <source>
        <dbReference type="SAM" id="SignalP"/>
    </source>
</evidence>
<dbReference type="Proteomes" id="UP000252107">
    <property type="component" value="Unassembled WGS sequence"/>
</dbReference>
<accession>A0A367S2I6</accession>
<protein>
    <submittedName>
        <fullName evidence="2">Uncharacterized protein</fullName>
    </submittedName>
</protein>
<comment type="caution">
    <text evidence="2">The sequence shown here is derived from an EMBL/GenBank/DDBJ whole genome shotgun (WGS) entry which is preliminary data.</text>
</comment>
<sequence>MRYIFFSLLLPFCLTSSPTSTLALEYKSEHTQNHNFASKSIDETFYTRASQLVQQQIDLIARIEQALTNPDANRLRSVRGQLIVQTNSVEGFVNRQYTSPVTLCVPRVDLSVSPLPNQLTKSQAQIYCSLYTSSQELLKLSPMLDRLLSRRGELALVRQLPLVTGERQFDPVLSIAPIQHPNLSQVAAPFSTGEPNISTDTLATEQQFTEIFSPSVIVARTAKTAIANYTPPLQPAIAPPVEALTTLANAKQILTATQQAFPPKTKFTDPHETAVTLDRFAYDLDPQESQTYAKFLELPHTGIFRVLHSSAYQRPLNTLQNRLQPSVSERYPFPLLGDAQGEFNPSLALQLVGDRFQLGHQGVDYSFMLDVGDVPLEQLDGKLQTVASPTRQFFLNYQPPKQLDALQVERRRFLTGKDQNWNQSQAILAGATAELNHTYLVRSLQFHIPKTIAIGQPISQPERPYYLDQLQQIQSSDTLLAFRAVRRRSDGSYTVLWRVLNQLPAPQIVDVE</sequence>
<organism evidence="2 3">
    <name type="scientific">Nostoc minutum NIES-26</name>
    <dbReference type="NCBI Taxonomy" id="1844469"/>
    <lineage>
        <taxon>Bacteria</taxon>
        <taxon>Bacillati</taxon>
        <taxon>Cyanobacteriota</taxon>
        <taxon>Cyanophyceae</taxon>
        <taxon>Nostocales</taxon>
        <taxon>Nostocaceae</taxon>
        <taxon>Nostoc</taxon>
    </lineage>
</organism>
<keyword evidence="1" id="KW-0732">Signal</keyword>
<proteinExistence type="predicted"/>
<name>A0A367S2I6_9NOSO</name>
<feature type="signal peptide" evidence="1">
    <location>
        <begin position="1"/>
        <end position="23"/>
    </location>
</feature>
<keyword evidence="3" id="KW-1185">Reference proteome</keyword>
<dbReference type="EMBL" id="LXQD01000012">
    <property type="protein sequence ID" value="RCJ42213.1"/>
    <property type="molecule type" value="Genomic_DNA"/>
</dbReference>
<reference evidence="2" key="1">
    <citation type="submission" date="2016-04" db="EMBL/GenBank/DDBJ databases">
        <authorList>
            <person name="Tabuchi Yagui T.R."/>
        </authorList>
    </citation>
    <scope>NUCLEOTIDE SEQUENCE [LARGE SCALE GENOMIC DNA]</scope>
    <source>
        <strain evidence="2">NIES-26</strain>
    </source>
</reference>
<feature type="chain" id="PRO_5016696583" evidence="1">
    <location>
        <begin position="24"/>
        <end position="512"/>
    </location>
</feature>
<evidence type="ECO:0000313" key="2">
    <source>
        <dbReference type="EMBL" id="RCJ42213.1"/>
    </source>
</evidence>
<evidence type="ECO:0000313" key="3">
    <source>
        <dbReference type="Proteomes" id="UP000252107"/>
    </source>
</evidence>
<dbReference type="AlphaFoldDB" id="A0A367S2I6"/>